<feature type="transmembrane region" description="Helical" evidence="1">
    <location>
        <begin position="30"/>
        <end position="47"/>
    </location>
</feature>
<protein>
    <submittedName>
        <fullName evidence="2">Uncharacterized protein</fullName>
    </submittedName>
</protein>
<feature type="transmembrane region" description="Helical" evidence="1">
    <location>
        <begin position="6"/>
        <end position="23"/>
    </location>
</feature>
<name>A0A7X0JTB0_9GAMM</name>
<reference evidence="2 3" key="1">
    <citation type="submission" date="2020-08" db="EMBL/GenBank/DDBJ databases">
        <title>Genomic Encyclopedia of Type Strains, Phase IV (KMG-IV): sequencing the most valuable type-strain genomes for metagenomic binning, comparative biology and taxonomic classification.</title>
        <authorList>
            <person name="Goeker M."/>
        </authorList>
    </citation>
    <scope>NUCLEOTIDE SEQUENCE [LARGE SCALE GENOMIC DNA]</scope>
    <source>
        <strain evidence="2 3">DSM 22368</strain>
    </source>
</reference>
<keyword evidence="1" id="KW-0472">Membrane</keyword>
<organism evidence="2 3">
    <name type="scientific">Pseudoteredinibacter isoporae</name>
    <dbReference type="NCBI Taxonomy" id="570281"/>
    <lineage>
        <taxon>Bacteria</taxon>
        <taxon>Pseudomonadati</taxon>
        <taxon>Pseudomonadota</taxon>
        <taxon>Gammaproteobacteria</taxon>
        <taxon>Cellvibrionales</taxon>
        <taxon>Cellvibrionaceae</taxon>
        <taxon>Pseudoteredinibacter</taxon>
    </lineage>
</organism>
<gene>
    <name evidence="2" type="ORF">HNR48_002037</name>
</gene>
<evidence type="ECO:0000313" key="3">
    <source>
        <dbReference type="Proteomes" id="UP000528457"/>
    </source>
</evidence>
<proteinExistence type="predicted"/>
<keyword evidence="1" id="KW-1133">Transmembrane helix</keyword>
<evidence type="ECO:0000313" key="2">
    <source>
        <dbReference type="EMBL" id="MBB6521752.1"/>
    </source>
</evidence>
<dbReference type="Proteomes" id="UP000528457">
    <property type="component" value="Unassembled WGS sequence"/>
</dbReference>
<dbReference type="RefSeq" id="WP_166844598.1">
    <property type="nucleotide sequence ID" value="NZ_JAAONY010000002.1"/>
</dbReference>
<evidence type="ECO:0000256" key="1">
    <source>
        <dbReference type="SAM" id="Phobius"/>
    </source>
</evidence>
<comment type="caution">
    <text evidence="2">The sequence shown here is derived from an EMBL/GenBank/DDBJ whole genome shotgun (WGS) entry which is preliminary data.</text>
</comment>
<dbReference type="EMBL" id="JACHHT010000002">
    <property type="protein sequence ID" value="MBB6521752.1"/>
    <property type="molecule type" value="Genomic_DNA"/>
</dbReference>
<sequence>MRHYSAVIVFALFAVTCLSRLILGDFSGALTFLSAGVFLVVVIFTGFESNATLVTSLSLCLINFPMLLNSIGEYFDPDRQSASINSVLEFYKPGGCPGIRLLSTREIEDLAKLKEKALHVCALQPISDASMVATEMAVAMASPVVGATWEIRKGDVNIYKCLELNQKLEAMCL</sequence>
<dbReference type="InParanoid" id="A0A7X0JTB0"/>
<dbReference type="AlphaFoldDB" id="A0A7X0JTB0"/>
<keyword evidence="3" id="KW-1185">Reference proteome</keyword>
<accession>A0A7X0JTB0</accession>
<keyword evidence="1" id="KW-0812">Transmembrane</keyword>